<dbReference type="Gene3D" id="1.20.1250.20">
    <property type="entry name" value="MFS general substrate transporter like domains"/>
    <property type="match status" value="1"/>
</dbReference>
<feature type="transmembrane region" description="Helical" evidence="6">
    <location>
        <begin position="216"/>
        <end position="237"/>
    </location>
</feature>
<evidence type="ECO:0000256" key="2">
    <source>
        <dbReference type="ARBA" id="ARBA00022692"/>
    </source>
</evidence>
<comment type="subcellular location">
    <subcellularLocation>
        <location evidence="1">Cell membrane</location>
        <topology evidence="1">Multi-pass membrane protein</topology>
    </subcellularLocation>
</comment>
<dbReference type="InterPro" id="IPR036259">
    <property type="entry name" value="MFS_trans_sf"/>
</dbReference>
<evidence type="ECO:0000256" key="1">
    <source>
        <dbReference type="ARBA" id="ARBA00004651"/>
    </source>
</evidence>
<feature type="domain" description="Major facilitator superfamily (MFS) profile" evidence="7">
    <location>
        <begin position="30"/>
        <end position="513"/>
    </location>
</feature>
<reference evidence="8 9" key="1">
    <citation type="journal article" date="2019" name="Int. J. Syst. Evol. Microbiol.">
        <title>The Global Catalogue of Microorganisms (GCM) 10K type strain sequencing project: providing services to taxonomists for standard genome sequencing and annotation.</title>
        <authorList>
            <consortium name="The Broad Institute Genomics Platform"/>
            <consortium name="The Broad Institute Genome Sequencing Center for Infectious Disease"/>
            <person name="Wu L."/>
            <person name="Ma J."/>
        </authorList>
    </citation>
    <scope>NUCLEOTIDE SEQUENCE [LARGE SCALE GENOMIC DNA]</scope>
    <source>
        <strain evidence="8 9">JCM 16378</strain>
    </source>
</reference>
<feature type="transmembrane region" description="Helical" evidence="6">
    <location>
        <begin position="249"/>
        <end position="266"/>
    </location>
</feature>
<evidence type="ECO:0000256" key="3">
    <source>
        <dbReference type="ARBA" id="ARBA00022989"/>
    </source>
</evidence>
<dbReference type="CDD" id="cd17502">
    <property type="entry name" value="MFS_Azr1_MDR_like"/>
    <property type="match status" value="1"/>
</dbReference>
<feature type="transmembrane region" description="Helical" evidence="6">
    <location>
        <begin position="183"/>
        <end position="204"/>
    </location>
</feature>
<gene>
    <name evidence="8" type="ORF">GCM10009867_19080</name>
</gene>
<protein>
    <submittedName>
        <fullName evidence="8">MFS transporter</fullName>
    </submittedName>
</protein>
<keyword evidence="4 6" id="KW-0472">Membrane</keyword>
<feature type="region of interest" description="Disordered" evidence="5">
    <location>
        <begin position="524"/>
        <end position="587"/>
    </location>
</feature>
<feature type="transmembrane region" description="Helical" evidence="6">
    <location>
        <begin position="376"/>
        <end position="398"/>
    </location>
</feature>
<dbReference type="PRINTS" id="PR01036">
    <property type="entry name" value="TCRTETB"/>
</dbReference>
<feature type="transmembrane region" description="Helical" evidence="6">
    <location>
        <begin position="128"/>
        <end position="147"/>
    </location>
</feature>
<dbReference type="Pfam" id="PF07690">
    <property type="entry name" value="MFS_1"/>
    <property type="match status" value="1"/>
</dbReference>
<dbReference type="InterPro" id="IPR011701">
    <property type="entry name" value="MFS"/>
</dbReference>
<feature type="transmembrane region" description="Helical" evidence="6">
    <location>
        <begin position="321"/>
        <end position="340"/>
    </location>
</feature>
<dbReference type="PANTHER" id="PTHR23501:SF197">
    <property type="entry name" value="COMD"/>
    <property type="match status" value="1"/>
</dbReference>
<feature type="transmembrane region" description="Helical" evidence="6">
    <location>
        <begin position="32"/>
        <end position="56"/>
    </location>
</feature>
<evidence type="ECO:0000313" key="9">
    <source>
        <dbReference type="Proteomes" id="UP001501326"/>
    </source>
</evidence>
<dbReference type="InterPro" id="IPR020846">
    <property type="entry name" value="MFS_dom"/>
</dbReference>
<name>A0ABN3UMT7_9MICO</name>
<evidence type="ECO:0000256" key="5">
    <source>
        <dbReference type="SAM" id="MobiDB-lite"/>
    </source>
</evidence>
<keyword evidence="9" id="KW-1185">Reference proteome</keyword>
<dbReference type="EMBL" id="BAAARN010000001">
    <property type="protein sequence ID" value="GAA2735837.1"/>
    <property type="molecule type" value="Genomic_DNA"/>
</dbReference>
<feature type="transmembrane region" description="Helical" evidence="6">
    <location>
        <begin position="490"/>
        <end position="508"/>
    </location>
</feature>
<comment type="caution">
    <text evidence="8">The sequence shown here is derived from an EMBL/GenBank/DDBJ whole genome shotgun (WGS) entry which is preliminary data.</text>
</comment>
<feature type="transmembrane region" description="Helical" evidence="6">
    <location>
        <begin position="287"/>
        <end position="309"/>
    </location>
</feature>
<feature type="transmembrane region" description="Helical" evidence="6">
    <location>
        <begin position="352"/>
        <end position="370"/>
    </location>
</feature>
<feature type="transmembrane region" description="Helical" evidence="6">
    <location>
        <begin position="99"/>
        <end position="122"/>
    </location>
</feature>
<keyword evidence="2 6" id="KW-0812">Transmembrane</keyword>
<feature type="transmembrane region" description="Helical" evidence="6">
    <location>
        <begin position="68"/>
        <end position="87"/>
    </location>
</feature>
<evidence type="ECO:0000256" key="4">
    <source>
        <dbReference type="ARBA" id="ARBA00023136"/>
    </source>
</evidence>
<dbReference type="RefSeq" id="WP_344192518.1">
    <property type="nucleotide sequence ID" value="NZ_BAAARN010000001.1"/>
</dbReference>
<feature type="compositionally biased region" description="Low complexity" evidence="5">
    <location>
        <begin position="524"/>
        <end position="536"/>
    </location>
</feature>
<evidence type="ECO:0000259" key="7">
    <source>
        <dbReference type="PROSITE" id="PS50850"/>
    </source>
</evidence>
<feature type="transmembrane region" description="Helical" evidence="6">
    <location>
        <begin position="410"/>
        <end position="437"/>
    </location>
</feature>
<dbReference type="Gene3D" id="1.20.1720.10">
    <property type="entry name" value="Multidrug resistance protein D"/>
    <property type="match status" value="1"/>
</dbReference>
<keyword evidence="3 6" id="KW-1133">Transmembrane helix</keyword>
<dbReference type="Proteomes" id="UP001501326">
    <property type="component" value="Unassembled WGS sequence"/>
</dbReference>
<dbReference type="PANTHER" id="PTHR23501">
    <property type="entry name" value="MAJOR FACILITATOR SUPERFAMILY"/>
    <property type="match status" value="1"/>
</dbReference>
<dbReference type="SUPFAM" id="SSF103473">
    <property type="entry name" value="MFS general substrate transporter"/>
    <property type="match status" value="1"/>
</dbReference>
<feature type="region of interest" description="Disordered" evidence="5">
    <location>
        <begin position="1"/>
        <end position="20"/>
    </location>
</feature>
<dbReference type="PROSITE" id="PS50850">
    <property type="entry name" value="MFS"/>
    <property type="match status" value="1"/>
</dbReference>
<organism evidence="8 9">
    <name type="scientific">Pedococcus aerophilus</name>
    <dbReference type="NCBI Taxonomy" id="436356"/>
    <lineage>
        <taxon>Bacteria</taxon>
        <taxon>Bacillati</taxon>
        <taxon>Actinomycetota</taxon>
        <taxon>Actinomycetes</taxon>
        <taxon>Micrococcales</taxon>
        <taxon>Intrasporangiaceae</taxon>
        <taxon>Pedococcus</taxon>
    </lineage>
</organism>
<sequence length="717" mass="74374">MSATTVSAPPEPTTAHPAADEMSHKQILEAMTGLLAGLFTALLSSTIVSTALPTIIGDLNGTQHQYTWVITASLLATTVSTPIWGKFSDLFSKKLLVQLSLVIFVIGSIGAGLSQSVGFLIACRVVQGLGMGGLTALTQSIMGAIIAPRQRGRYSGYMGAVMAVSTVSGPLLGGVIVDSSLGWRWTFFVCIPLAIIALFILQATLHVPTIKRSPKIDYLGAVLISITASLPLLWITFAGNDFPWWSLETAYFLGGTAIALVLTLVVESRAKEPMVPLKVLKNRTAGLVVLASAAVGIAMFGGTTFLTQYFQISRGYSPTKAGLLTIPLMAALLVSSTGAGQIISRTGRWKKFIVGGSFFLVAGLAWLGTIDHLTPMWHIGLAMALMGFGLGAMMQNLVLAVQNTVDVRDVGAASATIAFFRTLGGAVGVSALGAVLATQVTGDIRDGLAKLGPQAAAAGGSSSGTLNIKDMPEPVAQIVRAAYGDATGHIFLIAAIVSVVALLAVLFIKEVPLRTTVSMGDEAATAATTGTGAPAPVESTPGSSAPVEPTAPRPGTTLVDRNGDAVPVGAGTEVRAERARASQSTSDSHELGALAALDVLTSAQDEVRGRVDAGDEAIVAAKELLQGLGRDVDAALGQFHSGLGAVIESLEHPAAGRHSQQRAADVLHDLEFTLLRSTQATADRVVAAAHAEAEAIIARARLEAERMSELTERSQRP</sequence>
<evidence type="ECO:0000256" key="6">
    <source>
        <dbReference type="SAM" id="Phobius"/>
    </source>
</evidence>
<feature type="transmembrane region" description="Helical" evidence="6">
    <location>
        <begin position="154"/>
        <end position="177"/>
    </location>
</feature>
<evidence type="ECO:0000313" key="8">
    <source>
        <dbReference type="EMBL" id="GAA2735837.1"/>
    </source>
</evidence>
<accession>A0ABN3UMT7</accession>
<proteinExistence type="predicted"/>